<evidence type="ECO:0000313" key="1">
    <source>
        <dbReference type="EMBL" id="KAI9385229.1"/>
    </source>
</evidence>
<keyword evidence="2" id="KW-1185">Reference proteome</keyword>
<reference evidence="1 2" key="1">
    <citation type="journal article" date="2006" name="Science">
        <title>The genome of black cottonwood, Populus trichocarpa (Torr. &amp; Gray).</title>
        <authorList>
            <person name="Tuskan G.A."/>
            <person name="Difazio S."/>
            <person name="Jansson S."/>
            <person name="Bohlmann J."/>
            <person name="Grigoriev I."/>
            <person name="Hellsten U."/>
            <person name="Putnam N."/>
            <person name="Ralph S."/>
            <person name="Rombauts S."/>
            <person name="Salamov A."/>
            <person name="Schein J."/>
            <person name="Sterck L."/>
            <person name="Aerts A."/>
            <person name="Bhalerao R.R."/>
            <person name="Bhalerao R.P."/>
            <person name="Blaudez D."/>
            <person name="Boerjan W."/>
            <person name="Brun A."/>
            <person name="Brunner A."/>
            <person name="Busov V."/>
            <person name="Campbell M."/>
            <person name="Carlson J."/>
            <person name="Chalot M."/>
            <person name="Chapman J."/>
            <person name="Chen G.L."/>
            <person name="Cooper D."/>
            <person name="Coutinho P.M."/>
            <person name="Couturier J."/>
            <person name="Covert S."/>
            <person name="Cronk Q."/>
            <person name="Cunningham R."/>
            <person name="Davis J."/>
            <person name="Degroeve S."/>
            <person name="Dejardin A."/>
            <person name="Depamphilis C."/>
            <person name="Detter J."/>
            <person name="Dirks B."/>
            <person name="Dubchak I."/>
            <person name="Duplessis S."/>
            <person name="Ehlting J."/>
            <person name="Ellis B."/>
            <person name="Gendler K."/>
            <person name="Goodstein D."/>
            <person name="Gribskov M."/>
            <person name="Grimwood J."/>
            <person name="Groover A."/>
            <person name="Gunter L."/>
            <person name="Hamberger B."/>
            <person name="Heinze B."/>
            <person name="Helariutta Y."/>
            <person name="Henrissat B."/>
            <person name="Holligan D."/>
            <person name="Holt R."/>
            <person name="Huang W."/>
            <person name="Islam-Faridi N."/>
            <person name="Jones S."/>
            <person name="Jones-Rhoades M."/>
            <person name="Jorgensen R."/>
            <person name="Joshi C."/>
            <person name="Kangasjarvi J."/>
            <person name="Karlsson J."/>
            <person name="Kelleher C."/>
            <person name="Kirkpatrick R."/>
            <person name="Kirst M."/>
            <person name="Kohler A."/>
            <person name="Kalluri U."/>
            <person name="Larimer F."/>
            <person name="Leebens-Mack J."/>
            <person name="Leple J.C."/>
            <person name="Locascio P."/>
            <person name="Lou Y."/>
            <person name="Lucas S."/>
            <person name="Martin F."/>
            <person name="Montanini B."/>
            <person name="Napoli C."/>
            <person name="Nelson D.R."/>
            <person name="Nelson C."/>
            <person name="Nieminen K."/>
            <person name="Nilsson O."/>
            <person name="Pereda V."/>
            <person name="Peter G."/>
            <person name="Philippe R."/>
            <person name="Pilate G."/>
            <person name="Poliakov A."/>
            <person name="Razumovskaya J."/>
            <person name="Richardson P."/>
            <person name="Rinaldi C."/>
            <person name="Ritland K."/>
            <person name="Rouze P."/>
            <person name="Ryaboy D."/>
            <person name="Schmutz J."/>
            <person name="Schrader J."/>
            <person name="Segerman B."/>
            <person name="Shin H."/>
            <person name="Siddiqui A."/>
            <person name="Sterky F."/>
            <person name="Terry A."/>
            <person name="Tsai C.J."/>
            <person name="Uberbacher E."/>
            <person name="Unneberg P."/>
            <person name="Vahala J."/>
            <person name="Wall K."/>
            <person name="Wessler S."/>
            <person name="Yang G."/>
            <person name="Yin T."/>
            <person name="Douglas C."/>
            <person name="Marra M."/>
            <person name="Sandberg G."/>
            <person name="Van de Peer Y."/>
            <person name="Rokhsar D."/>
        </authorList>
    </citation>
    <scope>NUCLEOTIDE SEQUENCE [LARGE SCALE GENOMIC DNA]</scope>
    <source>
        <strain evidence="2">cv. Nisqually</strain>
    </source>
</reference>
<dbReference type="Proteomes" id="UP000006729">
    <property type="component" value="Chromosome 11"/>
</dbReference>
<protein>
    <submittedName>
        <fullName evidence="1">Uncharacterized protein</fullName>
    </submittedName>
</protein>
<evidence type="ECO:0000313" key="2">
    <source>
        <dbReference type="Proteomes" id="UP000006729"/>
    </source>
</evidence>
<gene>
    <name evidence="1" type="ORF">POPTR_011G041124v4</name>
</gene>
<proteinExistence type="predicted"/>
<sequence>MCRSIAFESELASGGFLDWRTIIECSVDEILHFVLLNCYQPFMGHGIISPALHSIMFF</sequence>
<organism evidence="1 2">
    <name type="scientific">Populus trichocarpa</name>
    <name type="common">Western balsam poplar</name>
    <name type="synonym">Populus balsamifera subsp. trichocarpa</name>
    <dbReference type="NCBI Taxonomy" id="3694"/>
    <lineage>
        <taxon>Eukaryota</taxon>
        <taxon>Viridiplantae</taxon>
        <taxon>Streptophyta</taxon>
        <taxon>Embryophyta</taxon>
        <taxon>Tracheophyta</taxon>
        <taxon>Spermatophyta</taxon>
        <taxon>Magnoliopsida</taxon>
        <taxon>eudicotyledons</taxon>
        <taxon>Gunneridae</taxon>
        <taxon>Pentapetalae</taxon>
        <taxon>rosids</taxon>
        <taxon>fabids</taxon>
        <taxon>Malpighiales</taxon>
        <taxon>Salicaceae</taxon>
        <taxon>Saliceae</taxon>
        <taxon>Populus</taxon>
    </lineage>
</organism>
<accession>A0ACC0S7G6</accession>
<name>A0ACC0S7G6_POPTR</name>
<dbReference type="EMBL" id="CM009300">
    <property type="protein sequence ID" value="KAI9385229.1"/>
    <property type="molecule type" value="Genomic_DNA"/>
</dbReference>
<comment type="caution">
    <text evidence="1">The sequence shown here is derived from an EMBL/GenBank/DDBJ whole genome shotgun (WGS) entry which is preliminary data.</text>
</comment>